<keyword evidence="4" id="KW-1185">Reference proteome</keyword>
<gene>
    <name evidence="3" type="ORF">SAMN05444170_0980</name>
</gene>
<feature type="compositionally biased region" description="Basic and acidic residues" evidence="1">
    <location>
        <begin position="41"/>
        <end position="63"/>
    </location>
</feature>
<dbReference type="AlphaFoldDB" id="A0A1M7T734"/>
<keyword evidence="2" id="KW-1133">Transmembrane helix</keyword>
<evidence type="ECO:0000313" key="3">
    <source>
        <dbReference type="EMBL" id="SHN66543.1"/>
    </source>
</evidence>
<protein>
    <submittedName>
        <fullName evidence="3">Uncharacterized protein</fullName>
    </submittedName>
</protein>
<keyword evidence="2" id="KW-0812">Transmembrane</keyword>
<dbReference type="RefSeq" id="WP_072816931.1">
    <property type="nucleotide sequence ID" value="NZ_LT670849.1"/>
</dbReference>
<dbReference type="EMBL" id="LT670849">
    <property type="protein sequence ID" value="SHN66543.1"/>
    <property type="molecule type" value="Genomic_DNA"/>
</dbReference>
<organism evidence="3 4">
    <name type="scientific">Bradyrhizobium erythrophlei</name>
    <dbReference type="NCBI Taxonomy" id="1437360"/>
    <lineage>
        <taxon>Bacteria</taxon>
        <taxon>Pseudomonadati</taxon>
        <taxon>Pseudomonadota</taxon>
        <taxon>Alphaproteobacteria</taxon>
        <taxon>Hyphomicrobiales</taxon>
        <taxon>Nitrobacteraceae</taxon>
        <taxon>Bradyrhizobium</taxon>
    </lineage>
</organism>
<evidence type="ECO:0000313" key="4">
    <source>
        <dbReference type="Proteomes" id="UP000184096"/>
    </source>
</evidence>
<proteinExistence type="predicted"/>
<feature type="region of interest" description="Disordered" evidence="1">
    <location>
        <begin position="33"/>
        <end position="63"/>
    </location>
</feature>
<accession>A0A1M7T734</accession>
<reference evidence="4" key="1">
    <citation type="submission" date="2016-11" db="EMBL/GenBank/DDBJ databases">
        <authorList>
            <person name="Varghese N."/>
            <person name="Submissions S."/>
        </authorList>
    </citation>
    <scope>NUCLEOTIDE SEQUENCE [LARGE SCALE GENOMIC DNA]</scope>
    <source>
        <strain evidence="4">GAS401</strain>
    </source>
</reference>
<sequence>MSAAETSAYLLIAAGAFWILVGILGLRDAVSSNDETVDQYPEERNESRSRPDFQRQDFRPPNE</sequence>
<feature type="transmembrane region" description="Helical" evidence="2">
    <location>
        <begin position="6"/>
        <end position="26"/>
    </location>
</feature>
<evidence type="ECO:0000256" key="2">
    <source>
        <dbReference type="SAM" id="Phobius"/>
    </source>
</evidence>
<evidence type="ECO:0000256" key="1">
    <source>
        <dbReference type="SAM" id="MobiDB-lite"/>
    </source>
</evidence>
<name>A0A1M7T734_9BRAD</name>
<keyword evidence="2" id="KW-0472">Membrane</keyword>
<dbReference type="Proteomes" id="UP000184096">
    <property type="component" value="Chromosome I"/>
</dbReference>